<evidence type="ECO:0000259" key="10">
    <source>
        <dbReference type="Pfam" id="PF02603"/>
    </source>
</evidence>
<keyword evidence="7" id="KW-0067">ATP-binding</keyword>
<dbReference type="EMBL" id="JACHHD010000007">
    <property type="protein sequence ID" value="MBB5184837.1"/>
    <property type="molecule type" value="Genomic_DNA"/>
</dbReference>
<evidence type="ECO:0000256" key="1">
    <source>
        <dbReference type="ARBA" id="ARBA00001120"/>
    </source>
</evidence>
<dbReference type="Gene3D" id="3.40.1390.20">
    <property type="entry name" value="HprK N-terminal domain-like"/>
    <property type="match status" value="1"/>
</dbReference>
<proteinExistence type="inferred from homology"/>
<organism evidence="12 14">
    <name type="scientific">Faecalicoccus acidiformans</name>
    <dbReference type="NCBI Taxonomy" id="915173"/>
    <lineage>
        <taxon>Bacteria</taxon>
        <taxon>Bacillati</taxon>
        <taxon>Bacillota</taxon>
        <taxon>Erysipelotrichia</taxon>
        <taxon>Erysipelotrichales</taxon>
        <taxon>Erysipelotrichaceae</taxon>
        <taxon>Faecalicoccus</taxon>
    </lineage>
</organism>
<keyword evidence="3" id="KW-0723">Serine/threonine-protein kinase</keyword>
<dbReference type="GO" id="GO:0000155">
    <property type="term" value="F:phosphorelay sensor kinase activity"/>
    <property type="evidence" value="ECO:0007669"/>
    <property type="project" value="InterPro"/>
</dbReference>
<dbReference type="InterPro" id="IPR027417">
    <property type="entry name" value="P-loop_NTPase"/>
</dbReference>
<sequence length="326" mass="36440">MTMHETASTISLRDLVAQFNWERVTGDDSTLERLLETAATNRPGLELSGYFPNTASKRLAILGDKEIGYIQQEMDEVSQRRSFEFITGEDTPAIVICHGHECPLILAEIAQRKNFPIFKTPVETAHTVVNVTNFLDEKLAHSIIIHGELMRIHGVGVMITGNSGMGKSEIALELIQKGHQLVADDRIDCYRIHNQLIGRTPKMLEGFMELRGVGIINIGRMYGVGSFAHQTQIDFQIELVPFDGNEEYDRVGIEEKEYSEIMGLKILKMRIPVSGGRPMSTIIEAAVTNFLLLQEGFDSAKEFEEMVLKAIAVNKTEEENDGTVSQ</sequence>
<comment type="catalytic activity">
    <reaction evidence="9">
        <text>[HPr protein]-O-phospho-L-serine + phosphate + H(+) = [HPr protein]-L-serine + diphosphate</text>
        <dbReference type="Rhea" id="RHEA:46604"/>
        <dbReference type="Rhea" id="RHEA-COMP:11602"/>
        <dbReference type="Rhea" id="RHEA-COMP:11603"/>
        <dbReference type="ChEBI" id="CHEBI:15378"/>
        <dbReference type="ChEBI" id="CHEBI:29999"/>
        <dbReference type="ChEBI" id="CHEBI:33019"/>
        <dbReference type="ChEBI" id="CHEBI:43474"/>
        <dbReference type="ChEBI" id="CHEBI:83421"/>
    </reaction>
</comment>
<evidence type="ECO:0000256" key="8">
    <source>
        <dbReference type="ARBA" id="ARBA00023268"/>
    </source>
</evidence>
<dbReference type="Proteomes" id="UP000775500">
    <property type="component" value="Unassembled WGS sequence"/>
</dbReference>
<dbReference type="GO" id="GO:0005524">
    <property type="term" value="F:ATP binding"/>
    <property type="evidence" value="ECO:0007669"/>
    <property type="project" value="UniProtKB-KW"/>
</dbReference>
<reference evidence="12 14" key="1">
    <citation type="submission" date="2020-08" db="EMBL/GenBank/DDBJ databases">
        <title>Genomic Encyclopedia of Type Strains, Phase IV (KMG-IV): sequencing the most valuable type-strain genomes for metagenomic binning, comparative biology and taxonomic classification.</title>
        <authorList>
            <person name="Goeker M."/>
        </authorList>
    </citation>
    <scope>NUCLEOTIDE SEQUENCE [LARGE SCALE GENOMIC DNA]</scope>
    <source>
        <strain evidence="12 14">DSM 26963</strain>
    </source>
</reference>
<evidence type="ECO:0000256" key="9">
    <source>
        <dbReference type="ARBA" id="ARBA00047657"/>
    </source>
</evidence>
<keyword evidence="5" id="KW-0547">Nucleotide-binding</keyword>
<evidence type="ECO:0000313" key="13">
    <source>
        <dbReference type="EMBL" id="MBM6831288.1"/>
    </source>
</evidence>
<dbReference type="InterPro" id="IPR003755">
    <property type="entry name" value="HPr(Ser)_kin/Pase"/>
</dbReference>
<evidence type="ECO:0000256" key="2">
    <source>
        <dbReference type="ARBA" id="ARBA00006883"/>
    </source>
</evidence>
<evidence type="ECO:0000256" key="6">
    <source>
        <dbReference type="ARBA" id="ARBA00022777"/>
    </source>
</evidence>
<dbReference type="SUPFAM" id="SSF53795">
    <property type="entry name" value="PEP carboxykinase-like"/>
    <property type="match status" value="1"/>
</dbReference>
<evidence type="ECO:0000256" key="3">
    <source>
        <dbReference type="ARBA" id="ARBA00022527"/>
    </source>
</evidence>
<dbReference type="InterPro" id="IPR028979">
    <property type="entry name" value="Ser_kin/Pase_Hpr-like_N_sf"/>
</dbReference>
<evidence type="ECO:0000313" key="14">
    <source>
        <dbReference type="Proteomes" id="UP000521313"/>
    </source>
</evidence>
<dbReference type="PANTHER" id="PTHR30305:SF1">
    <property type="entry name" value="HPR KINASE_PHOSPHORYLASE"/>
    <property type="match status" value="1"/>
</dbReference>
<dbReference type="NCBIfam" id="TIGR00679">
    <property type="entry name" value="hpr-ser"/>
    <property type="match status" value="1"/>
</dbReference>
<feature type="domain" description="HPr(Ser) kinase/phosphorylase N-terminal" evidence="10">
    <location>
        <begin position="10"/>
        <end position="135"/>
    </location>
</feature>
<name>A0A7W8FZB0_9FIRM</name>
<dbReference type="Pfam" id="PF02603">
    <property type="entry name" value="Hpr_kinase_N"/>
    <property type="match status" value="1"/>
</dbReference>
<keyword evidence="8" id="KW-0511">Multifunctional enzyme</keyword>
<dbReference type="Gene3D" id="3.40.50.300">
    <property type="entry name" value="P-loop containing nucleotide triphosphate hydrolases"/>
    <property type="match status" value="1"/>
</dbReference>
<feature type="domain" description="HPr kinase/phosphorylase C-terminal" evidence="11">
    <location>
        <begin position="137"/>
        <end position="305"/>
    </location>
</feature>
<dbReference type="GO" id="GO:0004674">
    <property type="term" value="F:protein serine/threonine kinase activity"/>
    <property type="evidence" value="ECO:0007669"/>
    <property type="project" value="UniProtKB-KW"/>
</dbReference>
<evidence type="ECO:0000259" key="11">
    <source>
        <dbReference type="Pfam" id="PF07475"/>
    </source>
</evidence>
<dbReference type="InterPro" id="IPR011104">
    <property type="entry name" value="Hpr_kin/Pase_C"/>
</dbReference>
<keyword evidence="6 12" id="KW-0418">Kinase</keyword>
<dbReference type="GO" id="GO:0006109">
    <property type="term" value="P:regulation of carbohydrate metabolic process"/>
    <property type="evidence" value="ECO:0007669"/>
    <property type="project" value="InterPro"/>
</dbReference>
<dbReference type="InterPro" id="IPR011126">
    <property type="entry name" value="Hpr_kin/Pase_Hpr_N"/>
</dbReference>
<evidence type="ECO:0000256" key="4">
    <source>
        <dbReference type="ARBA" id="ARBA00022679"/>
    </source>
</evidence>
<keyword evidence="4 12" id="KW-0808">Transferase</keyword>
<keyword evidence="15" id="KW-1185">Reference proteome</keyword>
<reference evidence="13" key="2">
    <citation type="submission" date="2020-08" db="EMBL/GenBank/DDBJ databases">
        <authorList>
            <person name="Cejkova D."/>
            <person name="Kubasova T."/>
            <person name="Jahodarova E."/>
            <person name="Rychlik I."/>
        </authorList>
    </citation>
    <scope>NUCLEOTIDE SEQUENCE</scope>
    <source>
        <strain evidence="13">An423</strain>
    </source>
</reference>
<dbReference type="EMBL" id="JACJLU010000003">
    <property type="protein sequence ID" value="MBM6831288.1"/>
    <property type="molecule type" value="Genomic_DNA"/>
</dbReference>
<dbReference type="Proteomes" id="UP000521313">
    <property type="component" value="Unassembled WGS sequence"/>
</dbReference>
<dbReference type="SUPFAM" id="SSF75138">
    <property type="entry name" value="HprK N-terminal domain-like"/>
    <property type="match status" value="1"/>
</dbReference>
<dbReference type="RefSeq" id="WP_183375179.1">
    <property type="nucleotide sequence ID" value="NZ_JACHHD010000007.1"/>
</dbReference>
<protein>
    <submittedName>
        <fullName evidence="12">HPr kinase/phosphorylase</fullName>
        <ecNumber evidence="12">2.7.11.-</ecNumber>
        <ecNumber evidence="12">2.7.4.-</ecNumber>
    </submittedName>
    <submittedName>
        <fullName evidence="13">HPr(Ser) kinase/phosphatase</fullName>
    </submittedName>
</protein>
<evidence type="ECO:0000313" key="15">
    <source>
        <dbReference type="Proteomes" id="UP000775500"/>
    </source>
</evidence>
<dbReference type="PANTHER" id="PTHR30305">
    <property type="entry name" value="PROTEIN YJDM-RELATED"/>
    <property type="match status" value="1"/>
</dbReference>
<evidence type="ECO:0000256" key="5">
    <source>
        <dbReference type="ARBA" id="ARBA00022741"/>
    </source>
</evidence>
<evidence type="ECO:0000313" key="12">
    <source>
        <dbReference type="EMBL" id="MBB5184837.1"/>
    </source>
</evidence>
<reference evidence="13 15" key="3">
    <citation type="journal article" date="2021" name="Sci. Rep.">
        <title>The distribution of antibiotic resistance genes in chicken gut microbiota commensals.</title>
        <authorList>
            <person name="Juricova H."/>
            <person name="Matiasovicova J."/>
            <person name="Kubasova T."/>
            <person name="Cejkova D."/>
            <person name="Rychlik I."/>
        </authorList>
    </citation>
    <scope>NUCLEOTIDE SEQUENCE [LARGE SCALE GENOMIC DNA]</scope>
    <source>
        <strain evidence="13 15">An423</strain>
    </source>
</reference>
<gene>
    <name evidence="13" type="primary">hprK</name>
    <name evidence="13" type="ORF">H5982_04085</name>
    <name evidence="12" type="ORF">HNQ43_000883</name>
</gene>
<dbReference type="EC" id="2.7.11.-" evidence="12"/>
<comment type="caution">
    <text evidence="12">The sequence shown here is derived from an EMBL/GenBank/DDBJ whole genome shotgun (WGS) entry which is preliminary data.</text>
</comment>
<dbReference type="EC" id="2.7.4.-" evidence="12"/>
<comment type="similarity">
    <text evidence="2">Belongs to the HPrK/P family.</text>
</comment>
<dbReference type="CDD" id="cd01918">
    <property type="entry name" value="HprK_C"/>
    <property type="match status" value="1"/>
</dbReference>
<dbReference type="AlphaFoldDB" id="A0A7W8FZB0"/>
<evidence type="ECO:0000256" key="7">
    <source>
        <dbReference type="ARBA" id="ARBA00022840"/>
    </source>
</evidence>
<comment type="catalytic activity">
    <reaction evidence="1">
        <text>[HPr protein]-L-serine + ATP = [HPr protein]-O-phospho-L-serine + ADP + H(+)</text>
        <dbReference type="Rhea" id="RHEA:46600"/>
        <dbReference type="Rhea" id="RHEA-COMP:11602"/>
        <dbReference type="Rhea" id="RHEA-COMP:11603"/>
        <dbReference type="ChEBI" id="CHEBI:15378"/>
        <dbReference type="ChEBI" id="CHEBI:29999"/>
        <dbReference type="ChEBI" id="CHEBI:30616"/>
        <dbReference type="ChEBI" id="CHEBI:83421"/>
        <dbReference type="ChEBI" id="CHEBI:456216"/>
    </reaction>
</comment>
<accession>A0A7W8FZB0</accession>
<dbReference type="Pfam" id="PF07475">
    <property type="entry name" value="Hpr_kinase_C"/>
    <property type="match status" value="1"/>
</dbReference>